<dbReference type="AlphaFoldDB" id="A0A9N9FY79"/>
<sequence length="55" mass="6547">AFHESNYEVLSVEIDFCNSFRVPSKIKYQDDQNLKITTVWGRRVNVIIVHFVVYK</sequence>
<comment type="caution">
    <text evidence="1">The sequence shown here is derived from an EMBL/GenBank/DDBJ whole genome shotgun (WGS) entry which is preliminary data.</text>
</comment>
<proteinExistence type="predicted"/>
<name>A0A9N9FY79_9GLOM</name>
<keyword evidence="2" id="KW-1185">Reference proteome</keyword>
<accession>A0A9N9FY79</accession>
<protein>
    <submittedName>
        <fullName evidence="1">9988_t:CDS:1</fullName>
    </submittedName>
</protein>
<dbReference type="EMBL" id="CAJVPV010004064">
    <property type="protein sequence ID" value="CAG8565814.1"/>
    <property type="molecule type" value="Genomic_DNA"/>
</dbReference>
<evidence type="ECO:0000313" key="1">
    <source>
        <dbReference type="EMBL" id="CAG8565814.1"/>
    </source>
</evidence>
<organism evidence="1 2">
    <name type="scientific">Acaulospora morrowiae</name>
    <dbReference type="NCBI Taxonomy" id="94023"/>
    <lineage>
        <taxon>Eukaryota</taxon>
        <taxon>Fungi</taxon>
        <taxon>Fungi incertae sedis</taxon>
        <taxon>Mucoromycota</taxon>
        <taxon>Glomeromycotina</taxon>
        <taxon>Glomeromycetes</taxon>
        <taxon>Diversisporales</taxon>
        <taxon>Acaulosporaceae</taxon>
        <taxon>Acaulospora</taxon>
    </lineage>
</organism>
<gene>
    <name evidence="1" type="ORF">AMORRO_LOCUS6233</name>
</gene>
<reference evidence="1" key="1">
    <citation type="submission" date="2021-06" db="EMBL/GenBank/DDBJ databases">
        <authorList>
            <person name="Kallberg Y."/>
            <person name="Tangrot J."/>
            <person name="Rosling A."/>
        </authorList>
    </citation>
    <scope>NUCLEOTIDE SEQUENCE</scope>
    <source>
        <strain evidence="1">CL551</strain>
    </source>
</reference>
<evidence type="ECO:0000313" key="2">
    <source>
        <dbReference type="Proteomes" id="UP000789342"/>
    </source>
</evidence>
<feature type="non-terminal residue" evidence="1">
    <location>
        <position position="1"/>
    </location>
</feature>
<dbReference type="Proteomes" id="UP000789342">
    <property type="component" value="Unassembled WGS sequence"/>
</dbReference>